<dbReference type="EC" id="4.2.1.96" evidence="4"/>
<comment type="similarity">
    <text evidence="2 4">Belongs to the pterin-4-alpha-carbinolamine dehydratase family.</text>
</comment>
<dbReference type="CDD" id="cd00488">
    <property type="entry name" value="PCD_DCoH"/>
    <property type="match status" value="1"/>
</dbReference>
<proteinExistence type="inferred from homology"/>
<evidence type="ECO:0000256" key="2">
    <source>
        <dbReference type="ARBA" id="ARBA00006472"/>
    </source>
</evidence>
<dbReference type="PANTHER" id="PTHR12599:SF0">
    <property type="entry name" value="PTERIN-4-ALPHA-CARBINOLAMINE DEHYDRATASE"/>
    <property type="match status" value="1"/>
</dbReference>
<dbReference type="RefSeq" id="WP_377348694.1">
    <property type="nucleotide sequence ID" value="NZ_JBHLTP010000011.1"/>
</dbReference>
<comment type="catalytic activity">
    <reaction evidence="1 4">
        <text>(4aS,6R)-4a-hydroxy-L-erythro-5,6,7,8-tetrahydrobiopterin = (6R)-L-erythro-6,7-dihydrobiopterin + H2O</text>
        <dbReference type="Rhea" id="RHEA:11920"/>
        <dbReference type="ChEBI" id="CHEBI:15377"/>
        <dbReference type="ChEBI" id="CHEBI:15642"/>
        <dbReference type="ChEBI" id="CHEBI:43120"/>
        <dbReference type="EC" id="4.2.1.96"/>
    </reaction>
</comment>
<evidence type="ECO:0000313" key="6">
    <source>
        <dbReference type="Proteomes" id="UP001589836"/>
    </source>
</evidence>
<organism evidence="5 6">
    <name type="scientific">Pontibacillus salicampi</name>
    <dbReference type="NCBI Taxonomy" id="1449801"/>
    <lineage>
        <taxon>Bacteria</taxon>
        <taxon>Bacillati</taxon>
        <taxon>Bacillota</taxon>
        <taxon>Bacilli</taxon>
        <taxon>Bacillales</taxon>
        <taxon>Bacillaceae</taxon>
        <taxon>Pontibacillus</taxon>
    </lineage>
</organism>
<dbReference type="Proteomes" id="UP001589836">
    <property type="component" value="Unassembled WGS sequence"/>
</dbReference>
<evidence type="ECO:0000256" key="4">
    <source>
        <dbReference type="HAMAP-Rule" id="MF_00434"/>
    </source>
</evidence>
<dbReference type="SUPFAM" id="SSF55248">
    <property type="entry name" value="PCD-like"/>
    <property type="match status" value="1"/>
</dbReference>
<dbReference type="HAMAP" id="MF_00434">
    <property type="entry name" value="Pterin_4_alpha"/>
    <property type="match status" value="1"/>
</dbReference>
<protein>
    <recommendedName>
        <fullName evidence="4">Putative pterin-4-alpha-carbinolamine dehydratase</fullName>
        <shortName evidence="4">PHS</shortName>
        <ecNumber evidence="4">4.2.1.96</ecNumber>
    </recommendedName>
    <alternativeName>
        <fullName evidence="4">4-alpha-hydroxy-tetrahydropterin dehydratase</fullName>
    </alternativeName>
    <alternativeName>
        <fullName evidence="4">Pterin carbinolamine dehydratase</fullName>
        <shortName evidence="4">PCD</shortName>
    </alternativeName>
</protein>
<reference evidence="5 6" key="1">
    <citation type="submission" date="2024-09" db="EMBL/GenBank/DDBJ databases">
        <authorList>
            <person name="Sun Q."/>
            <person name="Mori K."/>
        </authorList>
    </citation>
    <scope>NUCLEOTIDE SEQUENCE [LARGE SCALE GENOMIC DNA]</scope>
    <source>
        <strain evidence="5 6">NCAIM B.02529</strain>
    </source>
</reference>
<comment type="caution">
    <text evidence="5">The sequence shown here is derived from an EMBL/GenBank/DDBJ whole genome shotgun (WGS) entry which is preliminary data.</text>
</comment>
<keyword evidence="3 4" id="KW-0456">Lyase</keyword>
<dbReference type="Gene3D" id="3.30.1360.20">
    <property type="entry name" value="Transcriptional coactivator/pterin dehydratase"/>
    <property type="match status" value="1"/>
</dbReference>
<evidence type="ECO:0000256" key="1">
    <source>
        <dbReference type="ARBA" id="ARBA00001554"/>
    </source>
</evidence>
<dbReference type="InterPro" id="IPR036428">
    <property type="entry name" value="PCD_sf"/>
</dbReference>
<dbReference type="PANTHER" id="PTHR12599">
    <property type="entry name" value="PTERIN-4-ALPHA-CARBINOLAMINE DEHYDRATASE"/>
    <property type="match status" value="1"/>
</dbReference>
<dbReference type="GO" id="GO:0008124">
    <property type="term" value="F:4-alpha-hydroxytetrahydrobiopterin dehydratase activity"/>
    <property type="evidence" value="ECO:0007669"/>
    <property type="project" value="UniProtKB-EC"/>
</dbReference>
<gene>
    <name evidence="5" type="ORF">ACFFGV_13485</name>
</gene>
<dbReference type="NCBIfam" id="NF002017">
    <property type="entry name" value="PRK00823.1-2"/>
    <property type="match status" value="1"/>
</dbReference>
<dbReference type="Pfam" id="PF01329">
    <property type="entry name" value="Pterin_4a"/>
    <property type="match status" value="1"/>
</dbReference>
<accession>A0ABV6LQS1</accession>
<dbReference type="EMBL" id="JBHLTP010000011">
    <property type="protein sequence ID" value="MFC0524583.1"/>
    <property type="molecule type" value="Genomic_DNA"/>
</dbReference>
<evidence type="ECO:0000313" key="5">
    <source>
        <dbReference type="EMBL" id="MFC0524583.1"/>
    </source>
</evidence>
<dbReference type="InterPro" id="IPR001533">
    <property type="entry name" value="Pterin_deHydtase"/>
</dbReference>
<evidence type="ECO:0000256" key="3">
    <source>
        <dbReference type="ARBA" id="ARBA00023239"/>
    </source>
</evidence>
<keyword evidence="6" id="KW-1185">Reference proteome</keyword>
<sequence>MSTLTEQQINQHLREIQEWNLTNDRFIQRTFTFAEYMDGIRFVHEIGSIADEKDHHPSLQVEYGKIIVSLTSHDVGGLSERDFDLAQTIDRVYQKRDE</sequence>
<name>A0ABV6LQS1_9BACI</name>